<comment type="subcellular location">
    <subcellularLocation>
        <location evidence="1">Mitochondrion</location>
    </subcellularLocation>
</comment>
<dbReference type="OrthoDB" id="2014905at2759"/>
<evidence type="ECO:0000313" key="9">
    <source>
        <dbReference type="EMBL" id="GAQ80839.1"/>
    </source>
</evidence>
<organism evidence="9 10">
    <name type="scientific">Klebsormidium nitens</name>
    <name type="common">Green alga</name>
    <name type="synonym">Ulothrix nitens</name>
    <dbReference type="NCBI Taxonomy" id="105231"/>
    <lineage>
        <taxon>Eukaryota</taxon>
        <taxon>Viridiplantae</taxon>
        <taxon>Streptophyta</taxon>
        <taxon>Klebsormidiophyceae</taxon>
        <taxon>Klebsormidiales</taxon>
        <taxon>Klebsormidiaceae</taxon>
        <taxon>Klebsormidium</taxon>
    </lineage>
</organism>
<feature type="compositionally biased region" description="Basic and acidic residues" evidence="8">
    <location>
        <begin position="39"/>
        <end position="49"/>
    </location>
</feature>
<gene>
    <name evidence="9" type="ORF">KFL_000640050</name>
</gene>
<keyword evidence="4 9" id="KW-0689">Ribosomal protein</keyword>
<dbReference type="InterPro" id="IPR002677">
    <property type="entry name" value="Ribosomal_bL32"/>
</dbReference>
<proteinExistence type="inferred from homology"/>
<accession>A0A1Y1HUI6</accession>
<evidence type="ECO:0000313" key="10">
    <source>
        <dbReference type="Proteomes" id="UP000054558"/>
    </source>
</evidence>
<feature type="region of interest" description="Disordered" evidence="8">
    <location>
        <begin position="38"/>
        <end position="93"/>
    </location>
</feature>
<name>A0A1Y1HUI6_KLENI</name>
<dbReference type="SUPFAM" id="SSF57829">
    <property type="entry name" value="Zn-binding ribosomal proteins"/>
    <property type="match status" value="1"/>
</dbReference>
<evidence type="ECO:0000256" key="6">
    <source>
        <dbReference type="ARBA" id="ARBA00023274"/>
    </source>
</evidence>
<dbReference type="Pfam" id="PF01783">
    <property type="entry name" value="Ribosomal_L32p"/>
    <property type="match status" value="1"/>
</dbReference>
<reference evidence="9 10" key="1">
    <citation type="journal article" date="2014" name="Nat. Commun.">
        <title>Klebsormidium flaccidum genome reveals primary factors for plant terrestrial adaptation.</title>
        <authorList>
            <person name="Hori K."/>
            <person name="Maruyama F."/>
            <person name="Fujisawa T."/>
            <person name="Togashi T."/>
            <person name="Yamamoto N."/>
            <person name="Seo M."/>
            <person name="Sato S."/>
            <person name="Yamada T."/>
            <person name="Mori H."/>
            <person name="Tajima N."/>
            <person name="Moriyama T."/>
            <person name="Ikeuchi M."/>
            <person name="Watanabe M."/>
            <person name="Wada H."/>
            <person name="Kobayashi K."/>
            <person name="Saito M."/>
            <person name="Masuda T."/>
            <person name="Sasaki-Sekimoto Y."/>
            <person name="Mashiguchi K."/>
            <person name="Awai K."/>
            <person name="Shimojima M."/>
            <person name="Masuda S."/>
            <person name="Iwai M."/>
            <person name="Nobusawa T."/>
            <person name="Narise T."/>
            <person name="Kondo S."/>
            <person name="Saito H."/>
            <person name="Sato R."/>
            <person name="Murakawa M."/>
            <person name="Ihara Y."/>
            <person name="Oshima-Yamada Y."/>
            <person name="Ohtaka K."/>
            <person name="Satoh M."/>
            <person name="Sonobe K."/>
            <person name="Ishii M."/>
            <person name="Ohtani R."/>
            <person name="Kanamori-Sato M."/>
            <person name="Honoki R."/>
            <person name="Miyazaki D."/>
            <person name="Mochizuki H."/>
            <person name="Umetsu J."/>
            <person name="Higashi K."/>
            <person name="Shibata D."/>
            <person name="Kamiya Y."/>
            <person name="Sato N."/>
            <person name="Nakamura Y."/>
            <person name="Tabata S."/>
            <person name="Ida S."/>
            <person name="Kurokawa K."/>
            <person name="Ohta H."/>
        </authorList>
    </citation>
    <scope>NUCLEOTIDE SEQUENCE [LARGE SCALE GENOMIC DNA]</scope>
    <source>
        <strain evidence="9 10">NIES-2285</strain>
    </source>
</reference>
<keyword evidence="3" id="KW-0809">Transit peptide</keyword>
<evidence type="ECO:0000256" key="3">
    <source>
        <dbReference type="ARBA" id="ARBA00022946"/>
    </source>
</evidence>
<dbReference type="GO" id="GO:0006412">
    <property type="term" value="P:translation"/>
    <property type="evidence" value="ECO:0007669"/>
    <property type="project" value="InterPro"/>
</dbReference>
<dbReference type="InterPro" id="IPR011332">
    <property type="entry name" value="Ribosomal_zn-bd"/>
</dbReference>
<evidence type="ECO:0000256" key="4">
    <source>
        <dbReference type="ARBA" id="ARBA00022980"/>
    </source>
</evidence>
<protein>
    <recommendedName>
        <fullName evidence="7">Large ribosomal subunit protein bL32m</fullName>
    </recommendedName>
</protein>
<keyword evidence="5" id="KW-0496">Mitochondrion</keyword>
<dbReference type="EMBL" id="DF237013">
    <property type="protein sequence ID" value="GAQ80839.1"/>
    <property type="molecule type" value="Genomic_DNA"/>
</dbReference>
<dbReference type="GO" id="GO:0015934">
    <property type="term" value="C:large ribosomal subunit"/>
    <property type="evidence" value="ECO:0007669"/>
    <property type="project" value="InterPro"/>
</dbReference>
<dbReference type="HAMAP" id="MF_00340">
    <property type="entry name" value="Ribosomal_bL32"/>
    <property type="match status" value="1"/>
</dbReference>
<dbReference type="GO" id="GO:0003735">
    <property type="term" value="F:structural constituent of ribosome"/>
    <property type="evidence" value="ECO:0007669"/>
    <property type="project" value="InterPro"/>
</dbReference>
<dbReference type="PANTHER" id="PTHR21026">
    <property type="entry name" value="39S RIBOSOMAL PROTEIN L32, MITOCHONDRIAL"/>
    <property type="match status" value="1"/>
</dbReference>
<dbReference type="InterPro" id="IPR051991">
    <property type="entry name" value="Mitoribosomal_protein_bL32"/>
</dbReference>
<evidence type="ECO:0000256" key="8">
    <source>
        <dbReference type="SAM" id="MobiDB-lite"/>
    </source>
</evidence>
<dbReference type="AlphaFoldDB" id="A0A1Y1HUI6"/>
<evidence type="ECO:0000256" key="5">
    <source>
        <dbReference type="ARBA" id="ARBA00023128"/>
    </source>
</evidence>
<sequence>MLLRVAFTSPRTLAFFAPATRAMSAWAGSLSFETPSEFPLHRSADRSSPEEADSQPTVSGRATSVFGGLFSARDGGGREGASFSELPDVSKPEGTRSVWEGYRLMAVPKRKVSPSRNGLRFQHKWLKPAHGLIKCKGCGKVTVRHRFCNCGLIPQSEAEAPQNEAAS</sequence>
<dbReference type="GO" id="GO:0005739">
    <property type="term" value="C:mitochondrion"/>
    <property type="evidence" value="ECO:0007669"/>
    <property type="project" value="UniProtKB-SubCell"/>
</dbReference>
<dbReference type="PANTHER" id="PTHR21026:SF2">
    <property type="entry name" value="LARGE RIBOSOMAL SUBUNIT PROTEIN BL32M"/>
    <property type="match status" value="1"/>
</dbReference>
<keyword evidence="10" id="KW-1185">Reference proteome</keyword>
<evidence type="ECO:0000256" key="2">
    <source>
        <dbReference type="ARBA" id="ARBA00008560"/>
    </source>
</evidence>
<comment type="similarity">
    <text evidence="2">Belongs to the bacterial ribosomal protein bL32 family.</text>
</comment>
<evidence type="ECO:0000256" key="7">
    <source>
        <dbReference type="ARBA" id="ARBA00039935"/>
    </source>
</evidence>
<dbReference type="Proteomes" id="UP000054558">
    <property type="component" value="Unassembled WGS sequence"/>
</dbReference>
<evidence type="ECO:0000256" key="1">
    <source>
        <dbReference type="ARBA" id="ARBA00004173"/>
    </source>
</evidence>
<dbReference type="NCBIfam" id="TIGR01031">
    <property type="entry name" value="rpmF_bact"/>
    <property type="match status" value="1"/>
</dbReference>
<keyword evidence="6" id="KW-0687">Ribonucleoprotein</keyword>